<evidence type="ECO:0000313" key="2">
    <source>
        <dbReference type="EMBL" id="KAF7829934.1"/>
    </source>
</evidence>
<feature type="region of interest" description="Disordered" evidence="1">
    <location>
        <begin position="120"/>
        <end position="157"/>
    </location>
</feature>
<evidence type="ECO:0000256" key="1">
    <source>
        <dbReference type="SAM" id="MobiDB-lite"/>
    </source>
</evidence>
<gene>
    <name evidence="2" type="ORF">G2W53_012267</name>
</gene>
<dbReference type="InterPro" id="IPR051105">
    <property type="entry name" value="WWC/KIBRA_Hippo_Reg"/>
</dbReference>
<accession>A0A834U3R5</accession>
<organism evidence="2 3">
    <name type="scientific">Senna tora</name>
    <dbReference type="NCBI Taxonomy" id="362788"/>
    <lineage>
        <taxon>Eukaryota</taxon>
        <taxon>Viridiplantae</taxon>
        <taxon>Streptophyta</taxon>
        <taxon>Embryophyta</taxon>
        <taxon>Tracheophyta</taxon>
        <taxon>Spermatophyta</taxon>
        <taxon>Magnoliopsida</taxon>
        <taxon>eudicotyledons</taxon>
        <taxon>Gunneridae</taxon>
        <taxon>Pentapetalae</taxon>
        <taxon>rosids</taxon>
        <taxon>fabids</taxon>
        <taxon>Fabales</taxon>
        <taxon>Fabaceae</taxon>
        <taxon>Caesalpinioideae</taxon>
        <taxon>Cassia clade</taxon>
        <taxon>Senna</taxon>
    </lineage>
</organism>
<feature type="compositionally biased region" description="Polar residues" evidence="1">
    <location>
        <begin position="121"/>
        <end position="133"/>
    </location>
</feature>
<dbReference type="EMBL" id="JAAIUW010000005">
    <property type="protein sequence ID" value="KAF7829934.1"/>
    <property type="molecule type" value="Genomic_DNA"/>
</dbReference>
<keyword evidence="3" id="KW-1185">Reference proteome</keyword>
<sequence length="214" mass="23993">MVSFHKALPESPSTAEFEASSKKRKWEEPLADEFFKVITGPETKKSIFDITSDKWLQYPSIQVYIKYIVKLSGFCKTMISLNTSEDPWKSPASPSPAQMSLDLELNLTCDQSHRKIKPANYNINEKQNSSSPGSGIYGSESSKVKEDSGDLSRSSSSWLSLEGDHEEMVTTVCMRCHMLVMLCKSSPACPNCKFMHSPDQNPSTFLKRKCSLLC</sequence>
<dbReference type="PANTHER" id="PTHR14791:SF42">
    <property type="entry name" value="F16L1.2 PROTEIN"/>
    <property type="match status" value="1"/>
</dbReference>
<comment type="caution">
    <text evidence="2">The sequence shown here is derived from an EMBL/GenBank/DDBJ whole genome shotgun (WGS) entry which is preliminary data.</text>
</comment>
<dbReference type="Proteomes" id="UP000634136">
    <property type="component" value="Unassembled WGS sequence"/>
</dbReference>
<dbReference type="AlphaFoldDB" id="A0A834U3R5"/>
<proteinExistence type="predicted"/>
<dbReference type="PANTHER" id="PTHR14791">
    <property type="entry name" value="BOMB/KIRA PROTEINS"/>
    <property type="match status" value="1"/>
</dbReference>
<dbReference type="OrthoDB" id="1424894at2759"/>
<protein>
    <submittedName>
        <fullName evidence="2">Uncharacterized protein</fullName>
    </submittedName>
</protein>
<reference evidence="2" key="1">
    <citation type="submission" date="2020-09" db="EMBL/GenBank/DDBJ databases">
        <title>Genome-Enabled Discovery of Anthraquinone Biosynthesis in Senna tora.</title>
        <authorList>
            <person name="Kang S.-H."/>
            <person name="Pandey R.P."/>
            <person name="Lee C.-M."/>
            <person name="Sim J.-S."/>
            <person name="Jeong J.-T."/>
            <person name="Choi B.-S."/>
            <person name="Jung M."/>
            <person name="Ginzburg D."/>
            <person name="Zhao K."/>
            <person name="Won S.Y."/>
            <person name="Oh T.-J."/>
            <person name="Yu Y."/>
            <person name="Kim N.-H."/>
            <person name="Lee O.R."/>
            <person name="Lee T.-H."/>
            <person name="Bashyal P."/>
            <person name="Kim T.-S."/>
            <person name="Lee W.-H."/>
            <person name="Kawkins C."/>
            <person name="Kim C.-K."/>
            <person name="Kim J.S."/>
            <person name="Ahn B.O."/>
            <person name="Rhee S.Y."/>
            <person name="Sohng J.K."/>
        </authorList>
    </citation>
    <scope>NUCLEOTIDE SEQUENCE</scope>
    <source>
        <tissue evidence="2">Leaf</tissue>
    </source>
</reference>
<name>A0A834U3R5_9FABA</name>
<evidence type="ECO:0000313" key="3">
    <source>
        <dbReference type="Proteomes" id="UP000634136"/>
    </source>
</evidence>